<keyword evidence="7" id="KW-0539">Nucleus</keyword>
<comment type="similarity">
    <text evidence="3">Belongs to the HARBI1 family.</text>
</comment>
<dbReference type="GeneID" id="115888056"/>
<protein>
    <submittedName>
        <fullName evidence="10">Protein ALP1-like</fullName>
    </submittedName>
</protein>
<evidence type="ECO:0000259" key="8">
    <source>
        <dbReference type="Pfam" id="PF13359"/>
    </source>
</evidence>
<reference evidence="10" key="1">
    <citation type="submission" date="2025-08" db="UniProtKB">
        <authorList>
            <consortium name="RefSeq"/>
        </authorList>
    </citation>
    <scope>IDENTIFICATION</scope>
    <source>
        <tissue evidence="10">Gonads</tissue>
    </source>
</reference>
<dbReference type="GO" id="GO:0005634">
    <property type="term" value="C:nucleus"/>
    <property type="evidence" value="ECO:0007669"/>
    <property type="project" value="UniProtKB-SubCell"/>
</dbReference>
<proteinExistence type="inferred from homology"/>
<dbReference type="KEGG" id="soy:115888056"/>
<evidence type="ECO:0000256" key="7">
    <source>
        <dbReference type="ARBA" id="ARBA00023242"/>
    </source>
</evidence>
<accession>A0A6J2YHJ0</accession>
<keyword evidence="5" id="KW-0479">Metal-binding</keyword>
<evidence type="ECO:0000256" key="4">
    <source>
        <dbReference type="ARBA" id="ARBA00022722"/>
    </source>
</evidence>
<evidence type="ECO:0000256" key="6">
    <source>
        <dbReference type="ARBA" id="ARBA00022801"/>
    </source>
</evidence>
<dbReference type="InterPro" id="IPR045249">
    <property type="entry name" value="HARBI1-like"/>
</dbReference>
<dbReference type="InterPro" id="IPR027806">
    <property type="entry name" value="HARBI1_dom"/>
</dbReference>
<evidence type="ECO:0000256" key="3">
    <source>
        <dbReference type="ARBA" id="ARBA00006958"/>
    </source>
</evidence>
<dbReference type="GO" id="GO:0046872">
    <property type="term" value="F:metal ion binding"/>
    <property type="evidence" value="ECO:0007669"/>
    <property type="project" value="UniProtKB-KW"/>
</dbReference>
<evidence type="ECO:0000313" key="10">
    <source>
        <dbReference type="RefSeq" id="XP_030763488.1"/>
    </source>
</evidence>
<dbReference type="AlphaFoldDB" id="A0A6J2YHJ0"/>
<comment type="subcellular location">
    <subcellularLocation>
        <location evidence="2">Nucleus</location>
    </subcellularLocation>
</comment>
<dbReference type="PANTHER" id="PTHR22930">
    <property type="match status" value="1"/>
</dbReference>
<gene>
    <name evidence="10" type="primary">LOC115888056</name>
</gene>
<organism evidence="9 10">
    <name type="scientific">Sitophilus oryzae</name>
    <name type="common">Rice weevil</name>
    <name type="synonym">Curculio oryzae</name>
    <dbReference type="NCBI Taxonomy" id="7048"/>
    <lineage>
        <taxon>Eukaryota</taxon>
        <taxon>Metazoa</taxon>
        <taxon>Ecdysozoa</taxon>
        <taxon>Arthropoda</taxon>
        <taxon>Hexapoda</taxon>
        <taxon>Insecta</taxon>
        <taxon>Pterygota</taxon>
        <taxon>Neoptera</taxon>
        <taxon>Endopterygota</taxon>
        <taxon>Coleoptera</taxon>
        <taxon>Polyphaga</taxon>
        <taxon>Cucujiformia</taxon>
        <taxon>Curculionidae</taxon>
        <taxon>Dryophthorinae</taxon>
        <taxon>Sitophilus</taxon>
    </lineage>
</organism>
<dbReference type="Pfam" id="PF13359">
    <property type="entry name" value="DDE_Tnp_4"/>
    <property type="match status" value="1"/>
</dbReference>
<sequence length="302" mass="34621">MTEHVTIVEVLRKMIGRRDASKTLEVLWNVLKPLVLNPPRLEDWAAIADGFEDRWNFPNCIGAIDGKHINIQAPLNSGSTFFNYKGSHSIVLMAVVDSQYQFLLVDIGGQGRQSDGGIFRNSLIGQKIINKTLDIPPPRSISEGRQPLPYVIVGDEAFPLLENLMRPYPGKTDDSVSRRIFNYRLSRARRISENAFGILVARWRIFQHPIISKVDNIENVIKATVCLHNFIIKYDKKLYVTPNLVDQDINGRLIPGLWRENLSHLSEIRDGNYDLRSAKDIREQFCTYFNEEGAVEWQWDTL</sequence>
<dbReference type="RefSeq" id="XP_030763488.1">
    <property type="nucleotide sequence ID" value="XM_030907628.1"/>
</dbReference>
<dbReference type="PANTHER" id="PTHR22930:SF269">
    <property type="entry name" value="NUCLEASE HARBI1-LIKE PROTEIN"/>
    <property type="match status" value="1"/>
</dbReference>
<dbReference type="OrthoDB" id="6627079at2759"/>
<evidence type="ECO:0000313" key="9">
    <source>
        <dbReference type="Proteomes" id="UP000504635"/>
    </source>
</evidence>
<dbReference type="InParanoid" id="A0A6J2YHJ0"/>
<feature type="domain" description="DDE Tnp4" evidence="8">
    <location>
        <begin position="64"/>
        <end position="229"/>
    </location>
</feature>
<evidence type="ECO:0000256" key="2">
    <source>
        <dbReference type="ARBA" id="ARBA00004123"/>
    </source>
</evidence>
<dbReference type="Proteomes" id="UP000504635">
    <property type="component" value="Unplaced"/>
</dbReference>
<evidence type="ECO:0000256" key="1">
    <source>
        <dbReference type="ARBA" id="ARBA00001968"/>
    </source>
</evidence>
<dbReference type="GO" id="GO:0004518">
    <property type="term" value="F:nuclease activity"/>
    <property type="evidence" value="ECO:0007669"/>
    <property type="project" value="UniProtKB-KW"/>
</dbReference>
<comment type="cofactor">
    <cofactor evidence="1">
        <name>a divalent metal cation</name>
        <dbReference type="ChEBI" id="CHEBI:60240"/>
    </cofactor>
</comment>
<keyword evidence="9" id="KW-1185">Reference proteome</keyword>
<evidence type="ECO:0000256" key="5">
    <source>
        <dbReference type="ARBA" id="ARBA00022723"/>
    </source>
</evidence>
<dbReference type="GO" id="GO:0016787">
    <property type="term" value="F:hydrolase activity"/>
    <property type="evidence" value="ECO:0007669"/>
    <property type="project" value="UniProtKB-KW"/>
</dbReference>
<keyword evidence="6" id="KW-0378">Hydrolase</keyword>
<name>A0A6J2YHJ0_SITOR</name>
<keyword evidence="4" id="KW-0540">Nuclease</keyword>